<reference evidence="7" key="1">
    <citation type="submission" date="2017-07" db="EMBL/GenBank/DDBJ databases">
        <title>Taro Niue Genome Assembly and Annotation.</title>
        <authorList>
            <person name="Atibalentja N."/>
            <person name="Keating K."/>
            <person name="Fields C.J."/>
        </authorList>
    </citation>
    <scope>NUCLEOTIDE SEQUENCE</scope>
    <source>
        <strain evidence="7">Niue_2</strain>
        <tissue evidence="7">Leaf</tissue>
    </source>
</reference>
<accession>A0A843UD10</accession>
<dbReference type="PROSITE" id="PS50404">
    <property type="entry name" value="GST_NTER"/>
    <property type="match status" value="1"/>
</dbReference>
<comment type="similarity">
    <text evidence="1">Belongs to the GST superfamily. Phi family.</text>
</comment>
<comment type="catalytic activity">
    <reaction evidence="4">
        <text>RX + glutathione = an S-substituted glutathione + a halide anion + H(+)</text>
        <dbReference type="Rhea" id="RHEA:16437"/>
        <dbReference type="ChEBI" id="CHEBI:15378"/>
        <dbReference type="ChEBI" id="CHEBI:16042"/>
        <dbReference type="ChEBI" id="CHEBI:17792"/>
        <dbReference type="ChEBI" id="CHEBI:57925"/>
        <dbReference type="ChEBI" id="CHEBI:90779"/>
        <dbReference type="EC" id="2.5.1.18"/>
    </reaction>
</comment>
<dbReference type="SFLD" id="SFLDG00358">
    <property type="entry name" value="Main_(cytGST)"/>
    <property type="match status" value="1"/>
</dbReference>
<evidence type="ECO:0000256" key="1">
    <source>
        <dbReference type="ARBA" id="ARBA00010128"/>
    </source>
</evidence>
<gene>
    <name evidence="7" type="ORF">Taro_012448</name>
</gene>
<feature type="domain" description="GST N-terminal" evidence="5">
    <location>
        <begin position="3"/>
        <end position="71"/>
    </location>
</feature>
<dbReference type="GO" id="GO:0004364">
    <property type="term" value="F:glutathione transferase activity"/>
    <property type="evidence" value="ECO:0007669"/>
    <property type="project" value="UniProtKB-EC"/>
</dbReference>
<comment type="caution">
    <text evidence="7">The sequence shown here is derived from an EMBL/GenBank/DDBJ whole genome shotgun (WGS) entry which is preliminary data.</text>
</comment>
<dbReference type="Pfam" id="PF00043">
    <property type="entry name" value="GST_C"/>
    <property type="match status" value="1"/>
</dbReference>
<dbReference type="EC" id="2.5.1.18" evidence="2"/>
<evidence type="ECO:0000256" key="4">
    <source>
        <dbReference type="ARBA" id="ARBA00047960"/>
    </source>
</evidence>
<protein>
    <recommendedName>
        <fullName evidence="2">glutathione transferase</fullName>
        <ecNumber evidence="2">2.5.1.18</ecNumber>
    </recommendedName>
</protein>
<evidence type="ECO:0000259" key="6">
    <source>
        <dbReference type="PROSITE" id="PS50405"/>
    </source>
</evidence>
<evidence type="ECO:0000256" key="2">
    <source>
        <dbReference type="ARBA" id="ARBA00012452"/>
    </source>
</evidence>
<dbReference type="Gene3D" id="1.20.1050.10">
    <property type="match status" value="1"/>
</dbReference>
<sequence>MGSVVKLHGLPMSTNTARVIAVLNEKGVDFELVPVDLSPFGQVPVLEDGDLKLFESRAISKYLAEKHSDAGADLLLRRGGRSLAESATVELWVEVESKHFDPAISPLLYEAVVKPVLGQATDEAVVEAKAAELEKVLDVYEERLGKAKYLAGDHYTLADLHHQPYLFYLMKTAKAELVESRPRVLAWWNDISARAPWLKTAEGMKFP</sequence>
<keyword evidence="8" id="KW-1185">Reference proteome</keyword>
<proteinExistence type="inferred from homology"/>
<evidence type="ECO:0000259" key="5">
    <source>
        <dbReference type="PROSITE" id="PS50404"/>
    </source>
</evidence>
<dbReference type="SUPFAM" id="SSF52833">
    <property type="entry name" value="Thioredoxin-like"/>
    <property type="match status" value="1"/>
</dbReference>
<dbReference type="SFLD" id="SFLDG01154">
    <property type="entry name" value="Main.5:_Phi-like"/>
    <property type="match status" value="1"/>
</dbReference>
<dbReference type="InterPro" id="IPR004046">
    <property type="entry name" value="GST_C"/>
</dbReference>
<dbReference type="SUPFAM" id="SSF47616">
    <property type="entry name" value="GST C-terminal domain-like"/>
    <property type="match status" value="1"/>
</dbReference>
<dbReference type="OrthoDB" id="422574at2759"/>
<dbReference type="InterPro" id="IPR010987">
    <property type="entry name" value="Glutathione-S-Trfase_C-like"/>
</dbReference>
<name>A0A843UD10_COLES</name>
<dbReference type="InterPro" id="IPR036282">
    <property type="entry name" value="Glutathione-S-Trfase_C_sf"/>
</dbReference>
<feature type="domain" description="GST C-terminal" evidence="6">
    <location>
        <begin position="82"/>
        <end position="207"/>
    </location>
</feature>
<dbReference type="GO" id="GO:0005737">
    <property type="term" value="C:cytoplasm"/>
    <property type="evidence" value="ECO:0007669"/>
    <property type="project" value="TreeGrafter"/>
</dbReference>
<dbReference type="InterPro" id="IPR034347">
    <property type="entry name" value="GST_Phi_C"/>
</dbReference>
<dbReference type="PROSITE" id="PS50405">
    <property type="entry name" value="GST_CTER"/>
    <property type="match status" value="1"/>
</dbReference>
<dbReference type="InterPro" id="IPR036249">
    <property type="entry name" value="Thioredoxin-like_sf"/>
</dbReference>
<dbReference type="SFLD" id="SFLDS00019">
    <property type="entry name" value="Glutathione_Transferase_(cytos"/>
    <property type="match status" value="1"/>
</dbReference>
<dbReference type="GO" id="GO:0006749">
    <property type="term" value="P:glutathione metabolic process"/>
    <property type="evidence" value="ECO:0007669"/>
    <property type="project" value="TreeGrafter"/>
</dbReference>
<keyword evidence="3" id="KW-0808">Transferase</keyword>
<dbReference type="EMBL" id="NMUH01000486">
    <property type="protein sequence ID" value="MQL80016.1"/>
    <property type="molecule type" value="Genomic_DNA"/>
</dbReference>
<dbReference type="CDD" id="cd03187">
    <property type="entry name" value="GST_C_Phi"/>
    <property type="match status" value="1"/>
</dbReference>
<evidence type="ECO:0000256" key="3">
    <source>
        <dbReference type="ARBA" id="ARBA00022679"/>
    </source>
</evidence>
<dbReference type="PANTHER" id="PTHR43900">
    <property type="entry name" value="GLUTATHIONE S-TRANSFERASE RHO"/>
    <property type="match status" value="1"/>
</dbReference>
<dbReference type="PANTHER" id="PTHR43900:SF3">
    <property type="entry name" value="GLUTATHIONE S-TRANSFERASE RHO"/>
    <property type="match status" value="1"/>
</dbReference>
<evidence type="ECO:0000313" key="8">
    <source>
        <dbReference type="Proteomes" id="UP000652761"/>
    </source>
</evidence>
<dbReference type="GO" id="GO:0043295">
    <property type="term" value="F:glutathione binding"/>
    <property type="evidence" value="ECO:0007669"/>
    <property type="project" value="TreeGrafter"/>
</dbReference>
<dbReference type="Proteomes" id="UP000652761">
    <property type="component" value="Unassembled WGS sequence"/>
</dbReference>
<dbReference type="Gene3D" id="3.40.30.10">
    <property type="entry name" value="Glutaredoxin"/>
    <property type="match status" value="1"/>
</dbReference>
<evidence type="ECO:0000313" key="7">
    <source>
        <dbReference type="EMBL" id="MQL80016.1"/>
    </source>
</evidence>
<dbReference type="AlphaFoldDB" id="A0A843UD10"/>
<dbReference type="InterPro" id="IPR004045">
    <property type="entry name" value="Glutathione_S-Trfase_N"/>
</dbReference>
<dbReference type="FunFam" id="3.40.30.10:FF:000016">
    <property type="entry name" value="Glutathione S-transferase F2"/>
    <property type="match status" value="1"/>
</dbReference>
<dbReference type="FunFam" id="1.20.1050.10:FF:000004">
    <property type="entry name" value="Glutathione S-transferase F2"/>
    <property type="match status" value="1"/>
</dbReference>
<dbReference type="Pfam" id="PF02798">
    <property type="entry name" value="GST_N"/>
    <property type="match status" value="1"/>
</dbReference>
<organism evidence="7 8">
    <name type="scientific">Colocasia esculenta</name>
    <name type="common">Wild taro</name>
    <name type="synonym">Arum esculentum</name>
    <dbReference type="NCBI Taxonomy" id="4460"/>
    <lineage>
        <taxon>Eukaryota</taxon>
        <taxon>Viridiplantae</taxon>
        <taxon>Streptophyta</taxon>
        <taxon>Embryophyta</taxon>
        <taxon>Tracheophyta</taxon>
        <taxon>Spermatophyta</taxon>
        <taxon>Magnoliopsida</taxon>
        <taxon>Liliopsida</taxon>
        <taxon>Araceae</taxon>
        <taxon>Aroideae</taxon>
        <taxon>Colocasieae</taxon>
        <taxon>Colocasia</taxon>
    </lineage>
</organism>
<dbReference type="InterPro" id="IPR040079">
    <property type="entry name" value="Glutathione_S-Trfase"/>
</dbReference>
<dbReference type="GO" id="GO:0009635">
    <property type="term" value="P:response to herbicide"/>
    <property type="evidence" value="ECO:0007669"/>
    <property type="project" value="UniProtKB-ARBA"/>
</dbReference>